<dbReference type="GeneID" id="15807535"/>
<dbReference type="PANTHER" id="PTHR44899:SF3">
    <property type="entry name" value="SERINE_THREONINE-PROTEIN KINASE NEK1"/>
    <property type="match status" value="1"/>
</dbReference>
<dbReference type="EMBL" id="ACOU01000002">
    <property type="protein sequence ID" value="EKX74087.1"/>
    <property type="molecule type" value="Genomic_DNA"/>
</dbReference>
<dbReference type="GO" id="GO:0004674">
    <property type="term" value="F:protein serine/threonine kinase activity"/>
    <property type="evidence" value="ECO:0007669"/>
    <property type="project" value="UniProtKB-KW"/>
</dbReference>
<dbReference type="PANTHER" id="PTHR44899">
    <property type="entry name" value="CAMK FAMILY PROTEIN KINASE"/>
    <property type="match status" value="1"/>
</dbReference>
<dbReference type="VEuPathDB" id="PiroplasmaDB:BEWA_041250"/>
<dbReference type="InterPro" id="IPR051131">
    <property type="entry name" value="NEK_Ser/Thr_kinase_NIMA"/>
</dbReference>
<dbReference type="Proteomes" id="UP000031512">
    <property type="component" value="Unassembled WGS sequence"/>
</dbReference>
<keyword evidence="3 11" id="KW-0808">Transferase</keyword>
<accession>L1LF70</accession>
<dbReference type="Pfam" id="PF00069">
    <property type="entry name" value="Pkinase"/>
    <property type="match status" value="1"/>
</dbReference>
<dbReference type="PROSITE" id="PS50011">
    <property type="entry name" value="PROTEIN_KINASE_DOM"/>
    <property type="match status" value="1"/>
</dbReference>
<organism evidence="11 12">
    <name type="scientific">Theileria equi strain WA</name>
    <dbReference type="NCBI Taxonomy" id="1537102"/>
    <lineage>
        <taxon>Eukaryota</taxon>
        <taxon>Sar</taxon>
        <taxon>Alveolata</taxon>
        <taxon>Apicomplexa</taxon>
        <taxon>Aconoidasida</taxon>
        <taxon>Piroplasmida</taxon>
        <taxon>Theileriidae</taxon>
        <taxon>Theileria</taxon>
    </lineage>
</organism>
<evidence type="ECO:0000256" key="2">
    <source>
        <dbReference type="ARBA" id="ARBA00022527"/>
    </source>
</evidence>
<comment type="caution">
    <text evidence="11">The sequence shown here is derived from an EMBL/GenBank/DDBJ whole genome shotgun (WGS) entry which is preliminary data.</text>
</comment>
<dbReference type="SMART" id="SM00220">
    <property type="entry name" value="S_TKc"/>
    <property type="match status" value="1"/>
</dbReference>
<sequence length="321" mass="36490">MEVKTASGTTIPLLAEEYTEVRPLGRGSYGSTSLMRTRDGSLVVRKRIDLSVLTDLEKRLCLNEIQIASKMYHPHIVTYLGSYVDRNYLCIITEYCRGGDLHQYIAHRRRINKPIKEQRILIWLTQILSALDFLHSNHTLHRDLKSLNILIDSDKNIKLCDFGVSKSLTNTGDNTNTIIGTPYYFSPELINGNKYSWPSDIWALGCLIHELATFRTPFDGANGIQHLCKLINYHPVPDLPDTYSRELNMLYKSMMFHDLRFRLTAAELLSTDLIQRMIKSSENNPIADVQEGVYSTLLGADAHDLECYSNAGCENETNVAN</sequence>
<name>L1LF70_THEEQ</name>
<dbReference type="AlphaFoldDB" id="L1LF70"/>
<dbReference type="InterPro" id="IPR000719">
    <property type="entry name" value="Prot_kinase_dom"/>
</dbReference>
<evidence type="ECO:0000256" key="9">
    <source>
        <dbReference type="PROSITE-ProRule" id="PRU10141"/>
    </source>
</evidence>
<dbReference type="OrthoDB" id="248923at2759"/>
<evidence type="ECO:0000256" key="5">
    <source>
        <dbReference type="ARBA" id="ARBA00022777"/>
    </source>
</evidence>
<dbReference type="Gene3D" id="1.10.510.10">
    <property type="entry name" value="Transferase(Phosphotransferase) domain 1"/>
    <property type="match status" value="1"/>
</dbReference>
<evidence type="ECO:0000313" key="12">
    <source>
        <dbReference type="Proteomes" id="UP000031512"/>
    </source>
</evidence>
<evidence type="ECO:0000256" key="3">
    <source>
        <dbReference type="ARBA" id="ARBA00022679"/>
    </source>
</evidence>
<dbReference type="GO" id="GO:0005524">
    <property type="term" value="F:ATP binding"/>
    <property type="evidence" value="ECO:0007669"/>
    <property type="project" value="UniProtKB-UniRule"/>
</dbReference>
<dbReference type="EC" id="2.7.11.1" evidence="1"/>
<keyword evidence="5 11" id="KW-0418">Kinase</keyword>
<evidence type="ECO:0000259" key="10">
    <source>
        <dbReference type="PROSITE" id="PS50011"/>
    </source>
</evidence>
<protein>
    <recommendedName>
        <fullName evidence="1">non-specific serine/threonine protein kinase</fullName>
        <ecNumber evidence="1">2.7.11.1</ecNumber>
    </recommendedName>
</protein>
<gene>
    <name evidence="11" type="ORF">BEWA_041250</name>
</gene>
<dbReference type="SUPFAM" id="SSF56112">
    <property type="entry name" value="Protein kinase-like (PK-like)"/>
    <property type="match status" value="1"/>
</dbReference>
<dbReference type="GO" id="GO:0106310">
    <property type="term" value="F:protein serine kinase activity"/>
    <property type="evidence" value="ECO:0007669"/>
    <property type="project" value="RHEA"/>
</dbReference>
<proteinExistence type="predicted"/>
<evidence type="ECO:0000313" key="11">
    <source>
        <dbReference type="EMBL" id="EKX74087.1"/>
    </source>
</evidence>
<comment type="catalytic activity">
    <reaction evidence="7">
        <text>L-threonyl-[protein] + ATP = O-phospho-L-threonyl-[protein] + ADP + H(+)</text>
        <dbReference type="Rhea" id="RHEA:46608"/>
        <dbReference type="Rhea" id="RHEA-COMP:11060"/>
        <dbReference type="Rhea" id="RHEA-COMP:11605"/>
        <dbReference type="ChEBI" id="CHEBI:15378"/>
        <dbReference type="ChEBI" id="CHEBI:30013"/>
        <dbReference type="ChEBI" id="CHEBI:30616"/>
        <dbReference type="ChEBI" id="CHEBI:61977"/>
        <dbReference type="ChEBI" id="CHEBI:456216"/>
        <dbReference type="EC" id="2.7.11.1"/>
    </reaction>
</comment>
<evidence type="ECO:0000256" key="4">
    <source>
        <dbReference type="ARBA" id="ARBA00022741"/>
    </source>
</evidence>
<keyword evidence="2" id="KW-0723">Serine/threonine-protein kinase</keyword>
<evidence type="ECO:0000256" key="8">
    <source>
        <dbReference type="ARBA" id="ARBA00048679"/>
    </source>
</evidence>
<dbReference type="RefSeq" id="XP_004833539.1">
    <property type="nucleotide sequence ID" value="XM_004833482.1"/>
</dbReference>
<keyword evidence="4 9" id="KW-0547">Nucleotide-binding</keyword>
<keyword evidence="12" id="KW-1185">Reference proteome</keyword>
<comment type="catalytic activity">
    <reaction evidence="8">
        <text>L-seryl-[protein] + ATP = O-phospho-L-seryl-[protein] + ADP + H(+)</text>
        <dbReference type="Rhea" id="RHEA:17989"/>
        <dbReference type="Rhea" id="RHEA-COMP:9863"/>
        <dbReference type="Rhea" id="RHEA-COMP:11604"/>
        <dbReference type="ChEBI" id="CHEBI:15378"/>
        <dbReference type="ChEBI" id="CHEBI:29999"/>
        <dbReference type="ChEBI" id="CHEBI:30616"/>
        <dbReference type="ChEBI" id="CHEBI:83421"/>
        <dbReference type="ChEBI" id="CHEBI:456216"/>
        <dbReference type="EC" id="2.7.11.1"/>
    </reaction>
</comment>
<evidence type="ECO:0000256" key="6">
    <source>
        <dbReference type="ARBA" id="ARBA00022840"/>
    </source>
</evidence>
<evidence type="ECO:0000256" key="1">
    <source>
        <dbReference type="ARBA" id="ARBA00012513"/>
    </source>
</evidence>
<reference evidence="11 12" key="1">
    <citation type="journal article" date="2012" name="BMC Genomics">
        <title>Comparative genomic analysis and phylogenetic position of Theileria equi.</title>
        <authorList>
            <person name="Kappmeyer L.S."/>
            <person name="Thiagarajan M."/>
            <person name="Herndon D.R."/>
            <person name="Ramsay J.D."/>
            <person name="Caler E."/>
            <person name="Djikeng A."/>
            <person name="Gillespie J.J."/>
            <person name="Lau A.O."/>
            <person name="Roalson E.H."/>
            <person name="Silva J.C."/>
            <person name="Silva M.G."/>
            <person name="Suarez C.E."/>
            <person name="Ueti M.W."/>
            <person name="Nene V.M."/>
            <person name="Mealey R.H."/>
            <person name="Knowles D.P."/>
            <person name="Brayton K.A."/>
        </authorList>
    </citation>
    <scope>NUCLEOTIDE SEQUENCE [LARGE SCALE GENOMIC DNA]</scope>
    <source>
        <strain evidence="11 12">WA</strain>
    </source>
</reference>
<dbReference type="eggNOG" id="KOG0589">
    <property type="taxonomic scope" value="Eukaryota"/>
</dbReference>
<dbReference type="KEGG" id="beq:BEWA_041250"/>
<dbReference type="PROSITE" id="PS00107">
    <property type="entry name" value="PROTEIN_KINASE_ATP"/>
    <property type="match status" value="1"/>
</dbReference>
<evidence type="ECO:0000256" key="7">
    <source>
        <dbReference type="ARBA" id="ARBA00047899"/>
    </source>
</evidence>
<dbReference type="CDD" id="cd08215">
    <property type="entry name" value="STKc_Nek"/>
    <property type="match status" value="1"/>
</dbReference>
<dbReference type="InterPro" id="IPR011009">
    <property type="entry name" value="Kinase-like_dom_sf"/>
</dbReference>
<keyword evidence="6 9" id="KW-0067">ATP-binding</keyword>
<dbReference type="STRING" id="1537102.L1LF70"/>
<feature type="domain" description="Protein kinase" evidence="10">
    <location>
        <begin position="18"/>
        <end position="274"/>
    </location>
</feature>
<feature type="binding site" evidence="9">
    <location>
        <position position="46"/>
    </location>
    <ligand>
        <name>ATP</name>
        <dbReference type="ChEBI" id="CHEBI:30616"/>
    </ligand>
</feature>
<dbReference type="InterPro" id="IPR017441">
    <property type="entry name" value="Protein_kinase_ATP_BS"/>
</dbReference>